<organism evidence="2 3">
    <name type="scientific">Meripilus lineatus</name>
    <dbReference type="NCBI Taxonomy" id="2056292"/>
    <lineage>
        <taxon>Eukaryota</taxon>
        <taxon>Fungi</taxon>
        <taxon>Dikarya</taxon>
        <taxon>Basidiomycota</taxon>
        <taxon>Agaricomycotina</taxon>
        <taxon>Agaricomycetes</taxon>
        <taxon>Polyporales</taxon>
        <taxon>Meripilaceae</taxon>
        <taxon>Meripilus</taxon>
    </lineage>
</organism>
<dbReference type="AlphaFoldDB" id="A0AAD5VAV0"/>
<evidence type="ECO:0000313" key="3">
    <source>
        <dbReference type="Proteomes" id="UP001212997"/>
    </source>
</evidence>
<dbReference type="EMBL" id="JANAWD010000022">
    <property type="protein sequence ID" value="KAJ3490800.1"/>
    <property type="molecule type" value="Genomic_DNA"/>
</dbReference>
<dbReference type="Proteomes" id="UP001212997">
    <property type="component" value="Unassembled WGS sequence"/>
</dbReference>
<feature type="compositionally biased region" description="Basic and acidic residues" evidence="1">
    <location>
        <begin position="42"/>
        <end position="58"/>
    </location>
</feature>
<evidence type="ECO:0000256" key="1">
    <source>
        <dbReference type="SAM" id="MobiDB-lite"/>
    </source>
</evidence>
<protein>
    <submittedName>
        <fullName evidence="2">Uncharacterized protein</fullName>
    </submittedName>
</protein>
<sequence>MVFRITTPTWEDRLPMLIYYIHAHLYFTNMSTPTRSSTARPTTDKRPSRSMAWRRDESLSDVTVTSRGVTGHQWGRPTPLGTVIPPELIDNILKLLQGDKTVLKTWTQGPMTLHSKPSSGDVPKRT</sequence>
<feature type="region of interest" description="Disordered" evidence="1">
    <location>
        <begin position="31"/>
        <end position="58"/>
    </location>
</feature>
<proteinExistence type="predicted"/>
<name>A0AAD5VAV0_9APHY</name>
<keyword evidence="3" id="KW-1185">Reference proteome</keyword>
<feature type="compositionally biased region" description="Low complexity" evidence="1">
    <location>
        <begin position="31"/>
        <end position="41"/>
    </location>
</feature>
<reference evidence="2" key="1">
    <citation type="submission" date="2022-07" db="EMBL/GenBank/DDBJ databases">
        <title>Genome Sequence of Physisporinus lineatus.</title>
        <authorList>
            <person name="Buettner E."/>
        </authorList>
    </citation>
    <scope>NUCLEOTIDE SEQUENCE</scope>
    <source>
        <strain evidence="2">VT162</strain>
    </source>
</reference>
<comment type="caution">
    <text evidence="2">The sequence shown here is derived from an EMBL/GenBank/DDBJ whole genome shotgun (WGS) entry which is preliminary data.</text>
</comment>
<accession>A0AAD5VAV0</accession>
<evidence type="ECO:0000313" key="2">
    <source>
        <dbReference type="EMBL" id="KAJ3490800.1"/>
    </source>
</evidence>
<gene>
    <name evidence="2" type="ORF">NLI96_g1165</name>
</gene>